<accession>A0A7I8IUI5</accession>
<proteinExistence type="predicted"/>
<keyword evidence="3" id="KW-1185">Reference proteome</keyword>
<organism evidence="2">
    <name type="scientific">Spirodela intermedia</name>
    <name type="common">Intermediate duckweed</name>
    <dbReference type="NCBI Taxonomy" id="51605"/>
    <lineage>
        <taxon>Eukaryota</taxon>
        <taxon>Viridiplantae</taxon>
        <taxon>Streptophyta</taxon>
        <taxon>Embryophyta</taxon>
        <taxon>Tracheophyta</taxon>
        <taxon>Spermatophyta</taxon>
        <taxon>Magnoliopsida</taxon>
        <taxon>Liliopsida</taxon>
        <taxon>Araceae</taxon>
        <taxon>Lemnoideae</taxon>
        <taxon>Spirodela</taxon>
    </lineage>
</organism>
<sequence>MIRSGKEEEEADQGPPWIKPLLKTMQPVLPGLHGPALCSYCLPYHRDHHVVQIRRSSYHNGIRVSEVAKLIDVSGVQTYVINSAKIVFLNERPQPRQGKGVTYSCETCSRCLVDAFRFCSLAASDPGLTFSLRPRPGREYSNEWESDDSSAGKKLKKASVSSPEGGGTATTKRRLPAPGEDKTGAAASSISPTTPPIASYRTSRRKGIPHRAPF</sequence>
<evidence type="ECO:0000256" key="1">
    <source>
        <dbReference type="SAM" id="MobiDB-lite"/>
    </source>
</evidence>
<protein>
    <submittedName>
        <fullName evidence="2">Uncharacterized protein</fullName>
    </submittedName>
</protein>
<dbReference type="Proteomes" id="UP001189122">
    <property type="component" value="Unassembled WGS sequence"/>
</dbReference>
<feature type="compositionally biased region" description="Basic residues" evidence="1">
    <location>
        <begin position="202"/>
        <end position="214"/>
    </location>
</feature>
<evidence type="ECO:0000313" key="3">
    <source>
        <dbReference type="Proteomes" id="UP001189122"/>
    </source>
</evidence>
<feature type="region of interest" description="Disordered" evidence="1">
    <location>
        <begin position="132"/>
        <end position="214"/>
    </location>
</feature>
<name>A0A7I8IUI5_SPIIN</name>
<dbReference type="EMBL" id="CACRZD030000006">
    <property type="protein sequence ID" value="CAA6661635.1"/>
    <property type="molecule type" value="Genomic_DNA"/>
</dbReference>
<gene>
    <name evidence="2" type="ORF">SI7747_06008030</name>
</gene>
<dbReference type="EMBL" id="LR743593">
    <property type="protein sequence ID" value="CAA2621963.1"/>
    <property type="molecule type" value="Genomic_DNA"/>
</dbReference>
<dbReference type="PANTHER" id="PTHR31065:SF35">
    <property type="entry name" value="PLATZ TRANSCRIPTION FACTOR FAMILY PROTEIN"/>
    <property type="match status" value="1"/>
</dbReference>
<dbReference type="Pfam" id="PF04640">
    <property type="entry name" value="PLATZ"/>
    <property type="match status" value="1"/>
</dbReference>
<feature type="compositionally biased region" description="Low complexity" evidence="1">
    <location>
        <begin position="185"/>
        <end position="199"/>
    </location>
</feature>
<dbReference type="AlphaFoldDB" id="A0A7I8IUI5"/>
<dbReference type="InterPro" id="IPR006734">
    <property type="entry name" value="PLATZ"/>
</dbReference>
<evidence type="ECO:0000313" key="2">
    <source>
        <dbReference type="EMBL" id="CAA2621963.1"/>
    </source>
</evidence>
<dbReference type="PANTHER" id="PTHR31065">
    <property type="entry name" value="PLATZ TRANSCRIPTION FACTOR FAMILY PROTEIN"/>
    <property type="match status" value="1"/>
</dbReference>
<reference evidence="2 3" key="1">
    <citation type="submission" date="2019-12" db="EMBL/GenBank/DDBJ databases">
        <authorList>
            <person name="Scholz U."/>
            <person name="Mascher M."/>
            <person name="Fiebig A."/>
        </authorList>
    </citation>
    <scope>NUCLEOTIDE SEQUENCE</scope>
</reference>